<evidence type="ECO:0000313" key="4">
    <source>
        <dbReference type="Proteomes" id="UP000314981"/>
    </source>
</evidence>
<reference evidence="3" key="3">
    <citation type="submission" date="2025-09" db="UniProtKB">
        <authorList>
            <consortium name="Ensembl"/>
        </authorList>
    </citation>
    <scope>IDENTIFICATION</scope>
</reference>
<reference evidence="3" key="2">
    <citation type="submission" date="2025-08" db="UniProtKB">
        <authorList>
            <consortium name="Ensembl"/>
        </authorList>
    </citation>
    <scope>IDENTIFICATION</scope>
</reference>
<proteinExistence type="predicted"/>
<name>A0A4W2E823_BOBOX</name>
<accession>A0A4W2E823</accession>
<keyword evidence="2" id="KW-0472">Membrane</keyword>
<organism evidence="3 4">
    <name type="scientific">Bos indicus x Bos taurus</name>
    <name type="common">Hybrid cattle</name>
    <dbReference type="NCBI Taxonomy" id="30522"/>
    <lineage>
        <taxon>Eukaryota</taxon>
        <taxon>Metazoa</taxon>
        <taxon>Chordata</taxon>
        <taxon>Craniata</taxon>
        <taxon>Vertebrata</taxon>
        <taxon>Euteleostomi</taxon>
        <taxon>Mammalia</taxon>
        <taxon>Eutheria</taxon>
        <taxon>Laurasiatheria</taxon>
        <taxon>Artiodactyla</taxon>
        <taxon>Ruminantia</taxon>
        <taxon>Pecora</taxon>
        <taxon>Bovidae</taxon>
        <taxon>Bovinae</taxon>
        <taxon>Bos</taxon>
    </lineage>
</organism>
<sequence>MLRKHLWDGPWGGNCVGRALKWPRACPSGAGTLEGAPDLGGRVGAGTWAWLQGQSSNGRSLGWEGFTLGAAQGRGPHIAAWPQGSLPLSALSMFSRAPADRGLLLLPPLLPLPQVALGFVEGSCDPSDQCPPQARWSSLWHVGLILLTALLLLLCGVSASCVRFCHLRKRAHSQPHLPPAPEPCDLTAIPVDSDSPAHSTVTCECWHTSPGGPPACRGGRGPVRARPTPTNPSWIPAAYSSVQCWLGMQLPLPFGELDLDSTTLPAYSLYAPEPPPSYEEAIKMTKTRQEEPPLSL</sequence>
<evidence type="ECO:0000256" key="1">
    <source>
        <dbReference type="SAM" id="MobiDB-lite"/>
    </source>
</evidence>
<keyword evidence="4" id="KW-1185">Reference proteome</keyword>
<dbReference type="Pfam" id="PF14979">
    <property type="entry name" value="TMEM52"/>
    <property type="match status" value="1"/>
</dbReference>
<evidence type="ECO:0008006" key="5">
    <source>
        <dbReference type="Google" id="ProtNLM"/>
    </source>
</evidence>
<evidence type="ECO:0000256" key="2">
    <source>
        <dbReference type="SAM" id="Phobius"/>
    </source>
</evidence>
<dbReference type="PANTHER" id="PTHR33955">
    <property type="entry name" value="TRANSMEMBRANE PROTEIN 52"/>
    <property type="match status" value="1"/>
</dbReference>
<dbReference type="STRING" id="30522.A0A4W2E823"/>
<reference evidence="3 4" key="1">
    <citation type="submission" date="2018-11" db="EMBL/GenBank/DDBJ databases">
        <title>Haplotype-resolved cattle genomes.</title>
        <authorList>
            <person name="Low W.Y."/>
            <person name="Tearle R."/>
            <person name="Bickhart D.M."/>
            <person name="Rosen B.D."/>
            <person name="Koren S."/>
            <person name="Rhie A."/>
            <person name="Hiendleder S."/>
            <person name="Phillippy A.M."/>
            <person name="Smith T.P.L."/>
            <person name="Williams J.L."/>
        </authorList>
    </citation>
    <scope>NUCLEOTIDE SEQUENCE [LARGE SCALE GENOMIC DNA]</scope>
</reference>
<protein>
    <recommendedName>
        <fullName evidence="5">Transmembrane protein 52</fullName>
    </recommendedName>
</protein>
<keyword evidence="2" id="KW-1133">Transmembrane helix</keyword>
<dbReference type="Ensembl" id="ENSBIXT00000024815.1">
    <property type="protein sequence ID" value="ENSBIXP00000035569.1"/>
    <property type="gene ID" value="ENSBIXG00000018866.1"/>
</dbReference>
<dbReference type="AlphaFoldDB" id="A0A4W2E823"/>
<dbReference type="Proteomes" id="UP000314981">
    <property type="component" value="Chromosome 16"/>
</dbReference>
<evidence type="ECO:0000313" key="3">
    <source>
        <dbReference type="Ensembl" id="ENSBIXP00000035569.1"/>
    </source>
</evidence>
<feature type="region of interest" description="Disordered" evidence="1">
    <location>
        <begin position="272"/>
        <end position="296"/>
    </location>
</feature>
<feature type="transmembrane region" description="Helical" evidence="2">
    <location>
        <begin position="140"/>
        <end position="162"/>
    </location>
</feature>
<dbReference type="InterPro" id="IPR038942">
    <property type="entry name" value="TMEM52"/>
</dbReference>
<dbReference type="OMA" id="CDPSDLC"/>
<dbReference type="PANTHER" id="PTHR33955:SF2">
    <property type="entry name" value="TRANSMEMBRANE PROTEIN 52"/>
    <property type="match status" value="1"/>
</dbReference>
<keyword evidence="2" id="KW-0812">Transmembrane</keyword>
<feature type="compositionally biased region" description="Basic and acidic residues" evidence="1">
    <location>
        <begin position="280"/>
        <end position="296"/>
    </location>
</feature>